<evidence type="ECO:0000313" key="1">
    <source>
        <dbReference type="EMBL" id="SOS39989.1"/>
    </source>
</evidence>
<reference evidence="1 2" key="1">
    <citation type="submission" date="2017-11" db="EMBL/GenBank/DDBJ databases">
        <authorList>
            <person name="Han C.G."/>
        </authorList>
    </citation>
    <scope>NUCLEOTIDE SEQUENCE [LARGE SCALE GENOMIC DNA]</scope>
    <source>
        <strain evidence="1">CFBP3840</strain>
    </source>
</reference>
<dbReference type="RefSeq" id="WP_060404198.1">
    <property type="nucleotide sequence ID" value="NZ_LT963409.1"/>
</dbReference>
<proteinExistence type="predicted"/>
<protein>
    <submittedName>
        <fullName evidence="1">Putative membrane protein</fullName>
    </submittedName>
</protein>
<dbReference type="Proteomes" id="UP000238095">
    <property type="component" value="Chromosome 1"/>
</dbReference>
<evidence type="ECO:0000313" key="2">
    <source>
        <dbReference type="Proteomes" id="UP000238095"/>
    </source>
</evidence>
<name>A0A2K4WVT1_PSESX</name>
<dbReference type="EMBL" id="LT963409">
    <property type="protein sequence ID" value="SOS39989.1"/>
    <property type="molecule type" value="Genomic_DNA"/>
</dbReference>
<dbReference type="AlphaFoldDB" id="A0A2K4WVT1"/>
<sequence length="187" mass="20669">MPQDDAQQKPKFKWIKRLGAWALVPGLGVPATKFVESYYDVSFFSPAISGLLSWMGSVGSWFARDVSLPFWVVIILLILILLLLVPVLALVYARYEKVEPPSGSPLTDDQTLVFVVVGNAIQAGCQFGFDEVLRNSGLSRIATQNALDHLTRVGLVRPVRGSYGFQYADLTPRGREHFLELESLGEG</sequence>
<accession>A0A2K4WVT1</accession>
<organism evidence="1 2">
    <name type="scientific">Pseudomonas syringae</name>
    <dbReference type="NCBI Taxonomy" id="317"/>
    <lineage>
        <taxon>Bacteria</taxon>
        <taxon>Pseudomonadati</taxon>
        <taxon>Pseudomonadota</taxon>
        <taxon>Gammaproteobacteria</taxon>
        <taxon>Pseudomonadales</taxon>
        <taxon>Pseudomonadaceae</taxon>
        <taxon>Pseudomonas</taxon>
    </lineage>
</organism>
<gene>
    <name evidence="1" type="ORF">CFBP3840_02946</name>
</gene>